<organism evidence="3 4">
    <name type="scientific">Haloquadratum walsbyi J07HQW2</name>
    <dbReference type="NCBI Taxonomy" id="1238425"/>
    <lineage>
        <taxon>Archaea</taxon>
        <taxon>Methanobacteriati</taxon>
        <taxon>Methanobacteriota</taxon>
        <taxon>Stenosarchaea group</taxon>
        <taxon>Halobacteria</taxon>
        <taxon>Halobacteriales</taxon>
        <taxon>Haloferacaceae</taxon>
        <taxon>Haloquadratum</taxon>
    </lineage>
</organism>
<dbReference type="PANTHER" id="PTHR46268">
    <property type="entry name" value="STRESS RESPONSE PROTEIN NHAX"/>
    <property type="match status" value="1"/>
</dbReference>
<comment type="similarity">
    <text evidence="1">Belongs to the universal stress protein A family.</text>
</comment>
<gene>
    <name evidence="3" type="ORF">J07HQW2_03535</name>
</gene>
<accession>U1N2E4</accession>
<sequence>MYEHILLPYDGSEGAAEILHHASEIAHWTNATIQLLYVADTTRDSVAVVEGDTIDMLEQKGQTVVEKAAKTLDTLGVTYNTDVVQGNPAVTIAEYAKRYDQNLIMMPTHAREGISRHLIGSVCEKVVRLSSVPVLTARMQPNETIDFPYEDILIPTDGSVAATHAAKHVCSVAASVDATVHVLAVVDDGGLSSDIRSKISRTESEQTATDAVETIISEAEMNGVTDTKRHIKHGAPVNEILAYIESNNINAVGMGTTGKRGTDRILLGSVAEKVVRSAPVPVMTIANSNESED</sequence>
<evidence type="ECO:0000259" key="2">
    <source>
        <dbReference type="Pfam" id="PF00582"/>
    </source>
</evidence>
<dbReference type="EMBL" id="KE356561">
    <property type="protein sequence ID" value="ERG97049.1"/>
    <property type="molecule type" value="Genomic_DNA"/>
</dbReference>
<dbReference type="CDD" id="cd00293">
    <property type="entry name" value="USP-like"/>
    <property type="match status" value="2"/>
</dbReference>
<evidence type="ECO:0000256" key="1">
    <source>
        <dbReference type="ARBA" id="ARBA00008791"/>
    </source>
</evidence>
<dbReference type="Gene3D" id="3.40.50.620">
    <property type="entry name" value="HUPs"/>
    <property type="match status" value="2"/>
</dbReference>
<evidence type="ECO:0000313" key="3">
    <source>
        <dbReference type="EMBL" id="ERG97049.1"/>
    </source>
</evidence>
<dbReference type="PRINTS" id="PR01438">
    <property type="entry name" value="UNVRSLSTRESS"/>
</dbReference>
<dbReference type="InterPro" id="IPR006016">
    <property type="entry name" value="UspA"/>
</dbReference>
<dbReference type="PANTHER" id="PTHR46268:SF6">
    <property type="entry name" value="UNIVERSAL STRESS PROTEIN UP12"/>
    <property type="match status" value="1"/>
</dbReference>
<dbReference type="AlphaFoldDB" id="U1N2E4"/>
<reference evidence="3 4" key="1">
    <citation type="journal article" date="2013" name="PLoS ONE">
        <title>Assembly-driven community genomics of a hypersaline microbial ecosystem.</title>
        <authorList>
            <person name="Podell S."/>
            <person name="Ugalde J.A."/>
            <person name="Narasingarao P."/>
            <person name="Banfield J.F."/>
            <person name="Heidelberg K.B."/>
            <person name="Allen E.E."/>
        </authorList>
    </citation>
    <scope>NUCLEOTIDE SEQUENCE [LARGE SCALE GENOMIC DNA]</scope>
    <source>
        <strain evidence="4">J07HQW2</strain>
    </source>
</reference>
<feature type="domain" description="UspA" evidence="2">
    <location>
        <begin position="149"/>
        <end position="284"/>
    </location>
</feature>
<dbReference type="RefSeq" id="WP_021056511.1">
    <property type="nucleotide sequence ID" value="NZ_KE356561.1"/>
</dbReference>
<dbReference type="InterPro" id="IPR014729">
    <property type="entry name" value="Rossmann-like_a/b/a_fold"/>
</dbReference>
<evidence type="ECO:0000313" key="4">
    <source>
        <dbReference type="Proteomes" id="UP000030710"/>
    </source>
</evidence>
<dbReference type="Proteomes" id="UP000030710">
    <property type="component" value="Unassembled WGS sequence"/>
</dbReference>
<dbReference type="SUPFAM" id="SSF52402">
    <property type="entry name" value="Adenine nucleotide alpha hydrolases-like"/>
    <property type="match status" value="2"/>
</dbReference>
<dbReference type="Pfam" id="PF00582">
    <property type="entry name" value="Usp"/>
    <property type="match status" value="2"/>
</dbReference>
<protein>
    <submittedName>
        <fullName evidence="3">Universal stress protein UspA related nucleotide-binding protein</fullName>
    </submittedName>
</protein>
<feature type="domain" description="UspA" evidence="2">
    <location>
        <begin position="1"/>
        <end position="137"/>
    </location>
</feature>
<proteinExistence type="inferred from homology"/>
<dbReference type="InterPro" id="IPR006015">
    <property type="entry name" value="Universal_stress_UspA"/>
</dbReference>
<dbReference type="HOGENOM" id="CLU_049301_2_1_2"/>
<dbReference type="eggNOG" id="arCOG00449">
    <property type="taxonomic scope" value="Archaea"/>
</dbReference>
<name>U1N2E4_9EURY</name>